<reference evidence="2 3" key="1">
    <citation type="submission" date="2024-01" db="EMBL/GenBank/DDBJ databases">
        <authorList>
            <person name="Botero Cardona J."/>
        </authorList>
    </citation>
    <scope>NUCLEOTIDE SEQUENCE [LARGE SCALE GENOMIC DNA]</scope>
    <source>
        <strain evidence="2 3">LMG 33000</strain>
    </source>
</reference>
<keyword evidence="1" id="KW-1133">Transmembrane helix</keyword>
<feature type="transmembrane region" description="Helical" evidence="1">
    <location>
        <begin position="9"/>
        <end position="28"/>
    </location>
</feature>
<organism evidence="2 3">
    <name type="scientific">Eupransor demetentiae</name>
    <dbReference type="NCBI Taxonomy" id="3109584"/>
    <lineage>
        <taxon>Bacteria</taxon>
        <taxon>Bacillati</taxon>
        <taxon>Bacillota</taxon>
        <taxon>Bacilli</taxon>
        <taxon>Lactobacillales</taxon>
        <taxon>Lactobacillaceae</taxon>
        <taxon>Eupransor</taxon>
    </lineage>
</organism>
<protein>
    <recommendedName>
        <fullName evidence="4">Bacteriocin immunity protein</fullName>
    </recommendedName>
</protein>
<keyword evidence="3" id="KW-1185">Reference proteome</keyword>
<dbReference type="Proteomes" id="UP001314241">
    <property type="component" value="Unassembled WGS sequence"/>
</dbReference>
<accession>A0ABP0EQ51</accession>
<keyword evidence="1" id="KW-0812">Transmembrane</keyword>
<evidence type="ECO:0000313" key="3">
    <source>
        <dbReference type="Proteomes" id="UP001314241"/>
    </source>
</evidence>
<evidence type="ECO:0000313" key="2">
    <source>
        <dbReference type="EMBL" id="CAK8054413.1"/>
    </source>
</evidence>
<name>A0ABP0EQ51_9LACO</name>
<sequence length="66" mass="7899">MKKKFESASFYFEMLLLICFAAYVLWFLASSNGLVHMDDWLKNLFTPITFLYLAYITLKYTKNKKQ</sequence>
<proteinExistence type="predicted"/>
<evidence type="ECO:0000256" key="1">
    <source>
        <dbReference type="SAM" id="Phobius"/>
    </source>
</evidence>
<keyword evidence="1" id="KW-0472">Membrane</keyword>
<comment type="caution">
    <text evidence="2">The sequence shown here is derived from an EMBL/GenBank/DDBJ whole genome shotgun (WGS) entry which is preliminary data.</text>
</comment>
<evidence type="ECO:0008006" key="4">
    <source>
        <dbReference type="Google" id="ProtNLM"/>
    </source>
</evidence>
<dbReference type="EMBL" id="CAWVOH010000002">
    <property type="protein sequence ID" value="CAK8054413.1"/>
    <property type="molecule type" value="Genomic_DNA"/>
</dbReference>
<gene>
    <name evidence="2" type="ORF">R54876_GBNLAHCA_00981</name>
</gene>
<feature type="transmembrane region" description="Helical" evidence="1">
    <location>
        <begin position="40"/>
        <end position="58"/>
    </location>
</feature>